<dbReference type="PANTHER" id="PTHR15075:SF2">
    <property type="entry name" value="ALPHA-1,6-MANNOSYLGLYCOPROTEIN 6-BETA-N-ACETYLGLUCOSAMINYLTRANSFERASE"/>
    <property type="match status" value="1"/>
</dbReference>
<evidence type="ECO:0000256" key="1">
    <source>
        <dbReference type="ARBA" id="ARBA00004323"/>
    </source>
</evidence>
<evidence type="ECO:0000256" key="5">
    <source>
        <dbReference type="ARBA" id="ARBA00022676"/>
    </source>
</evidence>
<evidence type="ECO:0000256" key="9">
    <source>
        <dbReference type="ARBA" id="ARBA00022989"/>
    </source>
</evidence>
<dbReference type="InterPro" id="IPR026116">
    <property type="entry name" value="GT18_cat"/>
</dbReference>
<keyword evidence="5" id="KW-0328">Glycosyltransferase</keyword>
<evidence type="ECO:0000256" key="10">
    <source>
        <dbReference type="ARBA" id="ARBA00023034"/>
    </source>
</evidence>
<evidence type="ECO:0000256" key="6">
    <source>
        <dbReference type="ARBA" id="ARBA00022679"/>
    </source>
</evidence>
<evidence type="ECO:0000256" key="2">
    <source>
        <dbReference type="ARBA" id="ARBA00004922"/>
    </source>
</evidence>
<name>A0A0F7SVS9_PHARH</name>
<keyword evidence="8" id="KW-0735">Signal-anchor</keyword>
<evidence type="ECO:0000256" key="13">
    <source>
        <dbReference type="ARBA" id="ARBA00048243"/>
    </source>
</evidence>
<dbReference type="AlphaFoldDB" id="A0A0F7SVS9"/>
<keyword evidence="9 14" id="KW-1133">Transmembrane helix</keyword>
<keyword evidence="11 14" id="KW-0472">Membrane</keyword>
<dbReference type="EMBL" id="LN483166">
    <property type="protein sequence ID" value="CED84680.1"/>
    <property type="molecule type" value="Genomic_DNA"/>
</dbReference>
<dbReference type="Pfam" id="PF15024">
    <property type="entry name" value="Glyco_transf_18"/>
    <property type="match status" value="1"/>
</dbReference>
<accession>A0A0F7SVS9</accession>
<comment type="catalytic activity">
    <reaction evidence="13">
        <text>N(4)-{beta-D-GlcNAc-(1-&gt;2)-[beta-D-GlcNAc-(1-&gt;4)]-alpha-D-Man-(1-&gt;3)-[beta-D-GlcNAc-(1-&gt;2)-alpha-D-Man-(1-&gt;6)]-beta-D-Man-(1-&gt;4)-beta-D-GlcNAc-(1-&gt;4)-beta-D-GlcNAc}-L-asparaginyl-[protein] + UDP-N-acetyl-alpha-D-glucosamine = N(4)-{beta-D-GlcNAc-(1-&gt;2)-[beta-D-GlcNAc-(1-&gt;4)]-alpha-D-Man-(1-&gt;3)-[beta-D-GlcNAc-(1-&gt;2)-[beta-D-GlcNAc-(1-&gt;6)]-alpha-D-Man-(1-&gt;6)]-beta-D-Man-(1-&gt;4)-beta-D-GlcNAc-(1-&gt;4)-beta-D-GlcNAc}-L-asparaginyl-[protein] + UDP + H(+)</text>
        <dbReference type="Rhea" id="RHEA:16921"/>
        <dbReference type="Rhea" id="RHEA-COMP:14374"/>
        <dbReference type="Rhea" id="RHEA-COMP:14377"/>
        <dbReference type="ChEBI" id="CHEBI:15378"/>
        <dbReference type="ChEBI" id="CHEBI:57705"/>
        <dbReference type="ChEBI" id="CHEBI:58223"/>
        <dbReference type="ChEBI" id="CHEBI:139507"/>
        <dbReference type="ChEBI" id="CHEBI:139510"/>
        <dbReference type="EC" id="2.4.1.155"/>
    </reaction>
</comment>
<organism evidence="16">
    <name type="scientific">Phaffia rhodozyma</name>
    <name type="common">Yeast</name>
    <name type="synonym">Xanthophyllomyces dendrorhous</name>
    <dbReference type="NCBI Taxonomy" id="264483"/>
    <lineage>
        <taxon>Eukaryota</taxon>
        <taxon>Fungi</taxon>
        <taxon>Dikarya</taxon>
        <taxon>Basidiomycota</taxon>
        <taxon>Agaricomycotina</taxon>
        <taxon>Tremellomycetes</taxon>
        <taxon>Cystofilobasidiales</taxon>
        <taxon>Mrakiaceae</taxon>
        <taxon>Phaffia</taxon>
    </lineage>
</organism>
<sequence>MLFSRQNKKGICYIILPYTLFCLLCVVFSLRSKLFRRRNVPAWALQPPLSYAPSLPPPRHPSIAHLTPLQKTHLVNLSDNPPEPSPNDQFKPWKARNAQTFISLHKCVMDPERLCENTSKGKVVILEADYFRWSLGGGNDGEHIWASSVLTAFDSLGYTVLISESAEETNEWYSGLSGAVTTVIKTRDEVDKCVEDSRWGSKGSCLEGPDNTRGIPIWKIFSMYFFPTPAHPLGSAWTLSPEPYHYHSQINTEARYLGYSIEKVCLKEPVVPWEKRDDRAYMFAKFDSYLTNSEATWSTSSFPTIQRLVNVTFVGGFMRQHGNRADSPPQIEGITNLGLLDREDFIQEMAKSKVLVGVGNPIISPTPYEALCLGVPFINPIRQWDHDDPEDRDKWVTQHNGLIELNPPHVYHVRQHDEKALGEAIHQAMNAPIDRYILPRMREEGVKERVKRMVEDVDWWKKWRALPGVHN</sequence>
<dbReference type="GO" id="GO:0000139">
    <property type="term" value="C:Golgi membrane"/>
    <property type="evidence" value="ECO:0007669"/>
    <property type="project" value="UniProtKB-SubCell"/>
</dbReference>
<keyword evidence="10" id="KW-0333">Golgi apparatus</keyword>
<evidence type="ECO:0000259" key="15">
    <source>
        <dbReference type="Pfam" id="PF15024"/>
    </source>
</evidence>
<keyword evidence="12" id="KW-0325">Glycoprotein</keyword>
<evidence type="ECO:0000256" key="7">
    <source>
        <dbReference type="ARBA" id="ARBA00022692"/>
    </source>
</evidence>
<feature type="transmembrane region" description="Helical" evidence="14">
    <location>
        <begin position="12"/>
        <end position="30"/>
    </location>
</feature>
<evidence type="ECO:0000256" key="4">
    <source>
        <dbReference type="ARBA" id="ARBA00012671"/>
    </source>
</evidence>
<evidence type="ECO:0000256" key="11">
    <source>
        <dbReference type="ARBA" id="ARBA00023136"/>
    </source>
</evidence>
<comment type="subcellular location">
    <subcellularLocation>
        <location evidence="1">Golgi apparatus membrane</location>
        <topology evidence="1">Single-pass type II membrane protein</topology>
    </subcellularLocation>
</comment>
<dbReference type="InterPro" id="IPR052105">
    <property type="entry name" value="MGAT5_Glycosyltransferase"/>
</dbReference>
<evidence type="ECO:0000256" key="8">
    <source>
        <dbReference type="ARBA" id="ARBA00022968"/>
    </source>
</evidence>
<evidence type="ECO:0000313" key="16">
    <source>
        <dbReference type="EMBL" id="CED84680.1"/>
    </source>
</evidence>
<dbReference type="GO" id="GO:0006487">
    <property type="term" value="P:protein N-linked glycosylation"/>
    <property type="evidence" value="ECO:0007669"/>
    <property type="project" value="TreeGrafter"/>
</dbReference>
<keyword evidence="7 14" id="KW-0812">Transmembrane</keyword>
<dbReference type="UniPathway" id="UPA00378"/>
<dbReference type="GO" id="GO:0030144">
    <property type="term" value="F:alpha-1,6-mannosylglycoprotein 6-beta-N-acetylglucosaminyltransferase activity"/>
    <property type="evidence" value="ECO:0007669"/>
    <property type="project" value="UniProtKB-EC"/>
</dbReference>
<keyword evidence="6" id="KW-0808">Transferase</keyword>
<dbReference type="EC" id="2.4.1.155" evidence="4"/>
<comment type="similarity">
    <text evidence="3">Belongs to the glycosyltransferase 18 family.</text>
</comment>
<evidence type="ECO:0000256" key="12">
    <source>
        <dbReference type="ARBA" id="ARBA00023180"/>
    </source>
</evidence>
<feature type="domain" description="Glycosyltransferase family 18 catalytic" evidence="15">
    <location>
        <begin position="255"/>
        <end position="459"/>
    </location>
</feature>
<evidence type="ECO:0000256" key="14">
    <source>
        <dbReference type="SAM" id="Phobius"/>
    </source>
</evidence>
<comment type="pathway">
    <text evidence="2">Protein modification; protein glycosylation.</text>
</comment>
<reference evidence="16" key="1">
    <citation type="submission" date="2014-08" db="EMBL/GenBank/DDBJ databases">
        <authorList>
            <person name="Sharma Rahul"/>
            <person name="Thines Marco"/>
        </authorList>
    </citation>
    <scope>NUCLEOTIDE SEQUENCE</scope>
</reference>
<evidence type="ECO:0000256" key="3">
    <source>
        <dbReference type="ARBA" id="ARBA00007477"/>
    </source>
</evidence>
<protein>
    <recommendedName>
        <fullName evidence="4">alpha-1,6-mannosyl-glycoprotein 6-beta-N-acetylglucosaminyltransferase</fullName>
        <ecNumber evidence="4">2.4.1.155</ecNumber>
    </recommendedName>
</protein>
<dbReference type="PANTHER" id="PTHR15075">
    <property type="entry name" value="ALPHA-MANNOSIDE BETA-1,6-N-ACETYLGLUCOSAMINYLTRANSFERASE"/>
    <property type="match status" value="1"/>
</dbReference>
<proteinExistence type="inferred from homology"/>